<feature type="compositionally biased region" description="Polar residues" evidence="11">
    <location>
        <begin position="762"/>
        <end position="771"/>
    </location>
</feature>
<dbReference type="GO" id="GO:0000373">
    <property type="term" value="P:Group II intron splicing"/>
    <property type="evidence" value="ECO:0007669"/>
    <property type="project" value="UniProtKB-ARBA"/>
</dbReference>
<evidence type="ECO:0000256" key="10">
    <source>
        <dbReference type="PROSITE-ProRule" id="PRU00626"/>
    </source>
</evidence>
<dbReference type="PANTHER" id="PTHR31846:SF20">
    <property type="entry name" value="CRM-DOMAIN CONTAINING FACTOR CFM2, CHLOROPLASTIC"/>
    <property type="match status" value="1"/>
</dbReference>
<comment type="subcellular location">
    <subcellularLocation>
        <location evidence="1">Plastid</location>
        <location evidence="1">Chloroplast</location>
    </subcellularLocation>
</comment>
<dbReference type="AlphaFoldDB" id="A0A178VGM9"/>
<dbReference type="SMART" id="SM01103">
    <property type="entry name" value="CRS1_YhbY"/>
    <property type="match status" value="4"/>
</dbReference>
<keyword evidence="5" id="KW-0677">Repeat</keyword>
<evidence type="ECO:0000256" key="5">
    <source>
        <dbReference type="ARBA" id="ARBA00022737"/>
    </source>
</evidence>
<organism evidence="13 14">
    <name type="scientific">Arabidopsis thaliana</name>
    <name type="common">Mouse-ear cress</name>
    <dbReference type="NCBI Taxonomy" id="3702"/>
    <lineage>
        <taxon>Eukaryota</taxon>
        <taxon>Viridiplantae</taxon>
        <taxon>Streptophyta</taxon>
        <taxon>Embryophyta</taxon>
        <taxon>Tracheophyta</taxon>
        <taxon>Spermatophyta</taxon>
        <taxon>Magnoliopsida</taxon>
        <taxon>eudicotyledons</taxon>
        <taxon>Gunneridae</taxon>
        <taxon>Pentapetalae</taxon>
        <taxon>rosids</taxon>
        <taxon>malvids</taxon>
        <taxon>Brassicales</taxon>
        <taxon>Brassicaceae</taxon>
        <taxon>Camelineae</taxon>
        <taxon>Arabidopsis</taxon>
    </lineage>
</organism>
<keyword evidence="4" id="KW-0507">mRNA processing</keyword>
<dbReference type="EMBL" id="LUHQ01000003">
    <property type="protein sequence ID" value="OAP04828.1"/>
    <property type="molecule type" value="Genomic_DNA"/>
</dbReference>
<evidence type="ECO:0000256" key="9">
    <source>
        <dbReference type="ARBA" id="ARBA00023274"/>
    </source>
</evidence>
<evidence type="ECO:0000259" key="12">
    <source>
        <dbReference type="PROSITE" id="PS51295"/>
    </source>
</evidence>
<evidence type="ECO:0000256" key="11">
    <source>
        <dbReference type="SAM" id="MobiDB-lite"/>
    </source>
</evidence>
<dbReference type="GO" id="GO:1990904">
    <property type="term" value="C:ribonucleoprotein complex"/>
    <property type="evidence" value="ECO:0007669"/>
    <property type="project" value="UniProtKB-KW"/>
</dbReference>
<keyword evidence="2" id="KW-0150">Chloroplast</keyword>
<feature type="compositionally biased region" description="Basic and acidic residues" evidence="11">
    <location>
        <begin position="77"/>
        <end position="90"/>
    </location>
</feature>
<feature type="region of interest" description="Disordered" evidence="11">
    <location>
        <begin position="718"/>
        <end position="810"/>
    </location>
</feature>
<feature type="region of interest" description="Disordered" evidence="11">
    <location>
        <begin position="841"/>
        <end position="872"/>
    </location>
</feature>
<feature type="region of interest" description="Disordered" evidence="11">
    <location>
        <begin position="77"/>
        <end position="96"/>
    </location>
</feature>
<dbReference type="FunFam" id="3.30.110.60:FF:000002">
    <property type="entry name" value="CRS2-associated factor 1, chloroplastic"/>
    <property type="match status" value="2"/>
</dbReference>
<dbReference type="Pfam" id="PF01985">
    <property type="entry name" value="CRS1_YhbY"/>
    <property type="match status" value="4"/>
</dbReference>
<keyword evidence="6 10" id="KW-0694">RNA-binding</keyword>
<dbReference type="PANTHER" id="PTHR31846">
    <property type="entry name" value="CRS1 / YHBY (CRM) DOMAIN-CONTAINING PROTEIN"/>
    <property type="match status" value="1"/>
</dbReference>
<dbReference type="GO" id="GO:0009507">
    <property type="term" value="C:chloroplast"/>
    <property type="evidence" value="ECO:0007669"/>
    <property type="project" value="UniProtKB-SubCell"/>
</dbReference>
<dbReference type="Proteomes" id="UP000078284">
    <property type="component" value="Chromosome 3"/>
</dbReference>
<dbReference type="FunFam" id="3.30.110.60:FF:000003">
    <property type="entry name" value="CRM-domain containing factor CFM3B, chloroplastic"/>
    <property type="match status" value="1"/>
</dbReference>
<dbReference type="GO" id="GO:0003729">
    <property type="term" value="F:mRNA binding"/>
    <property type="evidence" value="ECO:0007669"/>
    <property type="project" value="InterPro"/>
</dbReference>
<feature type="domain" description="CRM" evidence="12">
    <location>
        <begin position="873"/>
        <end position="972"/>
    </location>
</feature>
<evidence type="ECO:0000256" key="6">
    <source>
        <dbReference type="ARBA" id="ARBA00022884"/>
    </source>
</evidence>
<dbReference type="Gene3D" id="3.30.110.60">
    <property type="entry name" value="YhbY-like"/>
    <property type="match status" value="4"/>
</dbReference>
<dbReference type="GO" id="GO:0006397">
    <property type="term" value="P:mRNA processing"/>
    <property type="evidence" value="ECO:0007669"/>
    <property type="project" value="UniProtKB-KW"/>
</dbReference>
<evidence type="ECO:0000256" key="1">
    <source>
        <dbReference type="ARBA" id="ARBA00004229"/>
    </source>
</evidence>
<feature type="domain" description="CRM" evidence="12">
    <location>
        <begin position="164"/>
        <end position="260"/>
    </location>
</feature>
<dbReference type="InterPro" id="IPR045278">
    <property type="entry name" value="CRS1/CFM2/CFM3"/>
</dbReference>
<dbReference type="InterPro" id="IPR001890">
    <property type="entry name" value="RNA-binding_CRM"/>
</dbReference>
<feature type="compositionally biased region" description="Basic and acidic residues" evidence="11">
    <location>
        <begin position="743"/>
        <end position="757"/>
    </location>
</feature>
<dbReference type="ExpressionAtlas" id="A0A178VGM9">
    <property type="expression patterns" value="baseline and differential"/>
</dbReference>
<dbReference type="InterPro" id="IPR035920">
    <property type="entry name" value="YhbY-like_sf"/>
</dbReference>
<feature type="compositionally biased region" description="Polar residues" evidence="11">
    <location>
        <begin position="722"/>
        <end position="736"/>
    </location>
</feature>
<dbReference type="SUPFAM" id="SSF75471">
    <property type="entry name" value="YhbY-like"/>
    <property type="match status" value="4"/>
</dbReference>
<feature type="compositionally biased region" description="Acidic residues" evidence="11">
    <location>
        <begin position="772"/>
        <end position="782"/>
    </location>
</feature>
<evidence type="ECO:0000256" key="3">
    <source>
        <dbReference type="ARBA" id="ARBA00022640"/>
    </source>
</evidence>
<evidence type="ECO:0000313" key="13">
    <source>
        <dbReference type="EMBL" id="OAP04828.1"/>
    </source>
</evidence>
<evidence type="ECO:0000256" key="7">
    <source>
        <dbReference type="ARBA" id="ARBA00022946"/>
    </source>
</evidence>
<keyword evidence="8" id="KW-0508">mRNA splicing</keyword>
<feature type="domain" description="CRM" evidence="12">
    <location>
        <begin position="577"/>
        <end position="677"/>
    </location>
</feature>
<keyword evidence="7" id="KW-0809">Transit peptide</keyword>
<feature type="compositionally biased region" description="Polar residues" evidence="11">
    <location>
        <begin position="849"/>
        <end position="859"/>
    </location>
</feature>
<evidence type="ECO:0000256" key="2">
    <source>
        <dbReference type="ARBA" id="ARBA00022528"/>
    </source>
</evidence>
<reference evidence="14" key="1">
    <citation type="journal article" date="2016" name="Proc. Natl. Acad. Sci. U.S.A.">
        <title>Chromosome-level assembly of Arabidopsis thaliana Ler reveals the extent of translocation and inversion polymorphisms.</title>
        <authorList>
            <person name="Zapata L."/>
            <person name="Ding J."/>
            <person name="Willing E.M."/>
            <person name="Hartwig B."/>
            <person name="Bezdan D."/>
            <person name="Jiao W.B."/>
            <person name="Patel V."/>
            <person name="Velikkakam James G."/>
            <person name="Koornneef M."/>
            <person name="Ossowski S."/>
            <person name="Schneeberger K."/>
        </authorList>
    </citation>
    <scope>NUCLEOTIDE SEQUENCE [LARGE SCALE GENOMIC DNA]</scope>
    <source>
        <strain evidence="14">cv. Landsberg erecta</strain>
    </source>
</reference>
<evidence type="ECO:0000256" key="4">
    <source>
        <dbReference type="ARBA" id="ARBA00022664"/>
    </source>
</evidence>
<keyword evidence="9" id="KW-0687">Ribonucleoprotein</keyword>
<accession>A0A178VGM9</accession>
<protein>
    <submittedName>
        <fullName evidence="13">CFM2</fullName>
    </submittedName>
</protein>
<sequence length="1011" mass="113662">MLLPLFHQQPLILAKTFPDRIFPPFLVPNTLVSRRNVSRANSGIFCSSASGRKTLPQSAIQRIAEKLRSLGFVEEKHDSPTRRITGEESGKNSPGEIFVPLPKQLPIHRVGHTIDTSWSTPSYPVPKPGSGTAISRYHELKRVWKKETEMERKKEEKVPSLAELTLPPAELRRLRTVGIRLTKKLKIGKAGITEGIVNGIHERWRTTEVVKIFCEDISRMNMKRTHDVLETKTGGLVIWRSGSKILLYRGVNYQYPYFVSDRDLAHEAASGASSMDQGVVDSREKQSIAESSAPSITNKMVKPMLTQGVGSPDKVRFQLPGEVQLVEEADRLLEGLGPRFTDWWAYDPLPVDGDLLPAVVPDYRRPFRLLPYGVSPKLTDDEMTTIRRLGRPLPCHFALGRNRNLQGLAVAIVKLWEKCELAKIAVKRGVQNTNSELMAEELKWLTGGTLISRDKDFIVLYRGKDFLPSAVSSAIEERRRQTMIMENSSVHGNKLTENEEEIKPRAVKEDIELEAKDQKDHIQTHQMKSRQRNSPEAILEKTSMKLSMALEKKANAEKVLADLENRESPQLSDIDKEGITNDEKYMLRKIGLKMKPFLLLGRRGVFDGTIENMHLHWKYRELVKIICNEYSIEAAHKVAEILEAESGGILVAVEMVSKGYAIIVYRGKNYERPQCLRPQTLLSKREALKRSVEAQRRKSLKLHVLKLSNNIQELNRQLVEDSATNETWSDGESSNMMVEEETENQHTEPEKAREKIELGYSSDLSVPSSGEENWEDDSEGEVDPLTTSSQEYQEDESESASSQRHEGNSLDSTANLSVFAETGSANASSFHDRSLPHNSFLNANRKLPGSSTGSGSQISALRERKSENDGLVTDLSNRERLILRKQALKMKKRPPFAVGRSNVVTGLARTLKMHFQKNPLAIVNVKGRANGTSVQEVIAKLKEETGALLVSQEPSKVILYRGWGAEEEMKSFYPNNNVKSSINLPSTRSFVDDPPHVSPALIEAIRLECGL</sequence>
<evidence type="ECO:0000313" key="14">
    <source>
        <dbReference type="Proteomes" id="UP000078284"/>
    </source>
</evidence>
<gene>
    <name evidence="13" type="ordered locus">AXX17_At3g00460</name>
</gene>
<keyword evidence="3" id="KW-0934">Plastid</keyword>
<dbReference type="PROSITE" id="PS51295">
    <property type="entry name" value="CRM"/>
    <property type="match status" value="4"/>
</dbReference>
<comment type="caution">
    <text evidence="13">The sequence shown here is derived from an EMBL/GenBank/DDBJ whole genome shotgun (WGS) entry which is preliminary data.</text>
</comment>
<proteinExistence type="predicted"/>
<name>A0A178VGM9_ARATH</name>
<evidence type="ECO:0000256" key="8">
    <source>
        <dbReference type="ARBA" id="ARBA00023187"/>
    </source>
</evidence>
<feature type="domain" description="CRM" evidence="12">
    <location>
        <begin position="376"/>
        <end position="473"/>
    </location>
</feature>